<dbReference type="Proteomes" id="UP000587527">
    <property type="component" value="Unassembled WGS sequence"/>
</dbReference>
<dbReference type="PANTHER" id="PTHR43422:SF3">
    <property type="entry name" value="THIAMINE THIAZOLE SYNTHASE"/>
    <property type="match status" value="1"/>
</dbReference>
<feature type="domain" description="FAD-binding" evidence="1">
    <location>
        <begin position="11"/>
        <end position="193"/>
    </location>
</feature>
<dbReference type="InterPro" id="IPR002938">
    <property type="entry name" value="FAD-bd"/>
</dbReference>
<dbReference type="EMBL" id="JACHMN010000003">
    <property type="protein sequence ID" value="MBB5874427.1"/>
    <property type="molecule type" value="Genomic_DNA"/>
</dbReference>
<dbReference type="PANTHER" id="PTHR43422">
    <property type="entry name" value="THIAMINE THIAZOLE SYNTHASE"/>
    <property type="match status" value="1"/>
</dbReference>
<sequence>MSAPDRPGTAHAVVIGASIAGLLAARVLSERFEQVTVVERDELPAEPQGRGGVPQAKHFHQLLSRGQQVMEELLPGLGADVVSRGGQLVDTTEALRWLTPAGWAPRYRSGINVLGVSRDLLEWAIRQRVAALDRVRVLDRTETVGLVLDDTREVRGVTLRRRGSGAEPEELRADLVVDASGRGSKVIGWLGEAGYDAPDETIVDVGMGYASRFYRIPDGFAEDWKAIYVQAAPPTHPRSGIMIEVEGGRWLVSVNGVGADAPPTDDAGFLAYLRGLRDPALYEALRDAEPASPVAGFRHTGNRLRKVHQVDRWPTRLIVLGDALCSFNPVYGQGMTVASLQSLILRRLLADGFPADLAKRFQRETARLVAGAFTMATGEDYRFGAIDGVTPGAGTRFMHWYFDRITALKVHDRAVNDRFVRVLHMLDGPQVLFHPGVVAKAITRR</sequence>
<dbReference type="Pfam" id="PF01494">
    <property type="entry name" value="FAD_binding_3"/>
    <property type="match status" value="1"/>
</dbReference>
<dbReference type="SUPFAM" id="SSF51905">
    <property type="entry name" value="FAD/NAD(P)-binding domain"/>
    <property type="match status" value="1"/>
</dbReference>
<dbReference type="GO" id="GO:0071949">
    <property type="term" value="F:FAD binding"/>
    <property type="evidence" value="ECO:0007669"/>
    <property type="project" value="InterPro"/>
</dbReference>
<comment type="caution">
    <text evidence="2">The sequence shown here is derived from an EMBL/GenBank/DDBJ whole genome shotgun (WGS) entry which is preliminary data.</text>
</comment>
<keyword evidence="3" id="KW-1185">Reference proteome</keyword>
<proteinExistence type="predicted"/>
<evidence type="ECO:0000313" key="3">
    <source>
        <dbReference type="Proteomes" id="UP000587527"/>
    </source>
</evidence>
<dbReference type="InterPro" id="IPR036188">
    <property type="entry name" value="FAD/NAD-bd_sf"/>
</dbReference>
<dbReference type="PRINTS" id="PR00420">
    <property type="entry name" value="RNGMNOXGNASE"/>
</dbReference>
<gene>
    <name evidence="2" type="ORF">F4553_007861</name>
</gene>
<reference evidence="2 3" key="1">
    <citation type="submission" date="2020-08" db="EMBL/GenBank/DDBJ databases">
        <title>Sequencing the genomes of 1000 actinobacteria strains.</title>
        <authorList>
            <person name="Klenk H.-P."/>
        </authorList>
    </citation>
    <scope>NUCLEOTIDE SEQUENCE [LARGE SCALE GENOMIC DNA]</scope>
    <source>
        <strain evidence="2 3">DSM 45362</strain>
    </source>
</reference>
<dbReference type="Gene3D" id="3.50.50.60">
    <property type="entry name" value="FAD/NAD(P)-binding domain"/>
    <property type="match status" value="1"/>
</dbReference>
<dbReference type="AlphaFoldDB" id="A0A841BZ57"/>
<evidence type="ECO:0000259" key="1">
    <source>
        <dbReference type="Pfam" id="PF01494"/>
    </source>
</evidence>
<dbReference type="RefSeq" id="WP_184846558.1">
    <property type="nucleotide sequence ID" value="NZ_JACHMN010000003.1"/>
</dbReference>
<organism evidence="2 3">
    <name type="scientific">Allocatelliglobosispora scoriae</name>
    <dbReference type="NCBI Taxonomy" id="643052"/>
    <lineage>
        <taxon>Bacteria</taxon>
        <taxon>Bacillati</taxon>
        <taxon>Actinomycetota</taxon>
        <taxon>Actinomycetes</taxon>
        <taxon>Micromonosporales</taxon>
        <taxon>Micromonosporaceae</taxon>
        <taxon>Allocatelliglobosispora</taxon>
    </lineage>
</organism>
<name>A0A841BZ57_9ACTN</name>
<accession>A0A841BZ57</accession>
<protein>
    <submittedName>
        <fullName evidence="2">2-polyprenyl-6-methoxyphenol hydroxylase-like FAD-dependent oxidoreductase</fullName>
    </submittedName>
</protein>
<evidence type="ECO:0000313" key="2">
    <source>
        <dbReference type="EMBL" id="MBB5874427.1"/>
    </source>
</evidence>